<accession>U5DJX2</accession>
<dbReference type="EMBL" id="ASSJ01000053">
    <property type="protein sequence ID" value="ERN41202.1"/>
    <property type="molecule type" value="Genomic_DNA"/>
</dbReference>
<keyword evidence="4" id="KW-0687">Ribonucleoprotein</keyword>
<evidence type="ECO:0000313" key="6">
    <source>
        <dbReference type="Proteomes" id="UP000016960"/>
    </source>
</evidence>
<evidence type="ECO:0000256" key="4">
    <source>
        <dbReference type="HAMAP-Rule" id="MF_00360"/>
    </source>
</evidence>
<dbReference type="HAMAP" id="MF_00360">
    <property type="entry name" value="Ribosomal_bS6"/>
    <property type="match status" value="1"/>
</dbReference>
<reference evidence="5 6" key="1">
    <citation type="submission" date="2013-05" db="EMBL/GenBank/DDBJ databases">
        <title>Draft genome sequence of Rubidibacter lacunae KORDI 51-2.</title>
        <authorList>
            <person name="Choi D.H."/>
            <person name="Noh J.H."/>
            <person name="Kwon K.-K."/>
            <person name="Lee J.-H."/>
            <person name="Ryu J.-Y."/>
        </authorList>
    </citation>
    <scope>NUCLEOTIDE SEQUENCE [LARGE SCALE GENOMIC DNA]</scope>
    <source>
        <strain evidence="5 6">KORDI 51-2</strain>
    </source>
</reference>
<dbReference type="AlphaFoldDB" id="U5DJX2"/>
<organism evidence="5 6">
    <name type="scientific">Rubidibacter lacunae KORDI 51-2</name>
    <dbReference type="NCBI Taxonomy" id="582515"/>
    <lineage>
        <taxon>Bacteria</taxon>
        <taxon>Bacillati</taxon>
        <taxon>Cyanobacteriota</taxon>
        <taxon>Cyanophyceae</taxon>
        <taxon>Oscillatoriophycideae</taxon>
        <taxon>Chroococcales</taxon>
        <taxon>Aphanothecaceae</taxon>
        <taxon>Rubidibacter</taxon>
    </lineage>
</organism>
<dbReference type="Gene3D" id="3.30.70.60">
    <property type="match status" value="1"/>
</dbReference>
<dbReference type="FunCoup" id="U5DJX2">
    <property type="interactions" value="379"/>
</dbReference>
<dbReference type="PANTHER" id="PTHR21011">
    <property type="entry name" value="MITOCHONDRIAL 28S RIBOSOMAL PROTEIN S6"/>
    <property type="match status" value="1"/>
</dbReference>
<comment type="caution">
    <text evidence="5">The sequence shown here is derived from an EMBL/GenBank/DDBJ whole genome shotgun (WGS) entry which is preliminary data.</text>
</comment>
<dbReference type="NCBIfam" id="TIGR00166">
    <property type="entry name" value="S6"/>
    <property type="match status" value="1"/>
</dbReference>
<protein>
    <recommendedName>
        <fullName evidence="3 4">Small ribosomal subunit protein bS6</fullName>
    </recommendedName>
</protein>
<comment type="function">
    <text evidence="2 4">Binds together with bS18 to 16S ribosomal RNA.</text>
</comment>
<dbReference type="eggNOG" id="COG0360">
    <property type="taxonomic scope" value="Bacteria"/>
</dbReference>
<dbReference type="InterPro" id="IPR014717">
    <property type="entry name" value="Transl_elong_EF1B/ribsomal_bS6"/>
</dbReference>
<dbReference type="GO" id="GO:0005737">
    <property type="term" value="C:cytoplasm"/>
    <property type="evidence" value="ECO:0007669"/>
    <property type="project" value="UniProtKB-ARBA"/>
</dbReference>
<evidence type="ECO:0000256" key="1">
    <source>
        <dbReference type="ARBA" id="ARBA00009512"/>
    </source>
</evidence>
<comment type="similarity">
    <text evidence="1 4">Belongs to the bacterial ribosomal protein bS6 family.</text>
</comment>
<dbReference type="SUPFAM" id="SSF54995">
    <property type="entry name" value="Ribosomal protein S6"/>
    <property type="match status" value="1"/>
</dbReference>
<proteinExistence type="inferred from homology"/>
<dbReference type="GO" id="GO:0006412">
    <property type="term" value="P:translation"/>
    <property type="evidence" value="ECO:0007669"/>
    <property type="project" value="UniProtKB-UniRule"/>
</dbReference>
<keyword evidence="6" id="KW-1185">Reference proteome</keyword>
<dbReference type="InterPro" id="IPR035980">
    <property type="entry name" value="Ribosomal_bS6_sf"/>
</dbReference>
<dbReference type="InterPro" id="IPR020814">
    <property type="entry name" value="Ribosomal_S6_plastid/chlpt"/>
</dbReference>
<dbReference type="GO" id="GO:0003735">
    <property type="term" value="F:structural constituent of ribosome"/>
    <property type="evidence" value="ECO:0007669"/>
    <property type="project" value="InterPro"/>
</dbReference>
<dbReference type="Proteomes" id="UP000016960">
    <property type="component" value="Unassembled WGS sequence"/>
</dbReference>
<evidence type="ECO:0000313" key="5">
    <source>
        <dbReference type="EMBL" id="ERN41202.1"/>
    </source>
</evidence>
<dbReference type="PANTHER" id="PTHR21011:SF1">
    <property type="entry name" value="SMALL RIBOSOMAL SUBUNIT PROTEIN BS6M"/>
    <property type="match status" value="1"/>
</dbReference>
<evidence type="ECO:0000256" key="3">
    <source>
        <dbReference type="ARBA" id="ARBA00035294"/>
    </source>
</evidence>
<keyword evidence="4 5" id="KW-0689">Ribosomal protein</keyword>
<dbReference type="GO" id="GO:0005840">
    <property type="term" value="C:ribosome"/>
    <property type="evidence" value="ECO:0007669"/>
    <property type="project" value="UniProtKB-KW"/>
</dbReference>
<keyword evidence="4" id="KW-0694">RNA-binding</keyword>
<dbReference type="GO" id="GO:1990904">
    <property type="term" value="C:ribonucleoprotein complex"/>
    <property type="evidence" value="ECO:0007669"/>
    <property type="project" value="UniProtKB-KW"/>
</dbReference>
<dbReference type="PATRIC" id="fig|582515.4.peg.2554"/>
<dbReference type="RefSeq" id="WP_022607406.1">
    <property type="nucleotide sequence ID" value="NZ_ASSJ01000053.1"/>
</dbReference>
<dbReference type="InParanoid" id="U5DJX2"/>
<dbReference type="Pfam" id="PF01250">
    <property type="entry name" value="Ribosomal_S6"/>
    <property type="match status" value="1"/>
</dbReference>
<gene>
    <name evidence="4" type="primary">rpsF</name>
    <name evidence="4" type="synonym">rps6</name>
    <name evidence="5" type="ORF">KR51_00022680</name>
</gene>
<dbReference type="InterPro" id="IPR000529">
    <property type="entry name" value="Ribosomal_bS6"/>
</dbReference>
<dbReference type="CDD" id="cd15487">
    <property type="entry name" value="bS6_chloro_cyano"/>
    <property type="match status" value="1"/>
</dbReference>
<dbReference type="STRING" id="582515.KR51_00022680"/>
<sequence length="105" mass="12222">MIQSYETMYILRPDLAEERVGNQILKYRELLESYGATAMEIQNRGKRRLAYPIQKFQDGIYVQMNFDVTGEAIAPMERAMRLSEEVMRFMTLLSPRPKESAPVEA</sequence>
<name>U5DJX2_9CHRO</name>
<dbReference type="OrthoDB" id="9812702at2"/>
<evidence type="ECO:0000256" key="2">
    <source>
        <dbReference type="ARBA" id="ARBA00035104"/>
    </source>
</evidence>
<dbReference type="GO" id="GO:0070181">
    <property type="term" value="F:small ribosomal subunit rRNA binding"/>
    <property type="evidence" value="ECO:0007669"/>
    <property type="project" value="TreeGrafter"/>
</dbReference>
<keyword evidence="4" id="KW-0699">rRNA-binding</keyword>